<dbReference type="Proteomes" id="UP000324897">
    <property type="component" value="Unassembled WGS sequence"/>
</dbReference>
<evidence type="ECO:0008006" key="4">
    <source>
        <dbReference type="Google" id="ProtNLM"/>
    </source>
</evidence>
<dbReference type="EMBL" id="RWGY01000522">
    <property type="protein sequence ID" value="TVU00961.1"/>
    <property type="molecule type" value="Genomic_DNA"/>
</dbReference>
<evidence type="ECO:0000313" key="2">
    <source>
        <dbReference type="EMBL" id="TVU00961.1"/>
    </source>
</evidence>
<keyword evidence="1" id="KW-0472">Membrane</keyword>
<protein>
    <recommendedName>
        <fullName evidence="4">Zinc finger GRF-type domain-containing protein</fullName>
    </recommendedName>
</protein>
<organism evidence="2 3">
    <name type="scientific">Eragrostis curvula</name>
    <name type="common">weeping love grass</name>
    <dbReference type="NCBI Taxonomy" id="38414"/>
    <lineage>
        <taxon>Eukaryota</taxon>
        <taxon>Viridiplantae</taxon>
        <taxon>Streptophyta</taxon>
        <taxon>Embryophyta</taxon>
        <taxon>Tracheophyta</taxon>
        <taxon>Spermatophyta</taxon>
        <taxon>Magnoliopsida</taxon>
        <taxon>Liliopsida</taxon>
        <taxon>Poales</taxon>
        <taxon>Poaceae</taxon>
        <taxon>PACMAD clade</taxon>
        <taxon>Chloridoideae</taxon>
        <taxon>Eragrostideae</taxon>
        <taxon>Eragrostidinae</taxon>
        <taxon>Eragrostis</taxon>
    </lineage>
</organism>
<reference evidence="2 3" key="1">
    <citation type="journal article" date="2019" name="Sci. Rep.">
        <title>A high-quality genome of Eragrostis curvula grass provides insights into Poaceae evolution and supports new strategies to enhance forage quality.</title>
        <authorList>
            <person name="Carballo J."/>
            <person name="Santos B.A.C.M."/>
            <person name="Zappacosta D."/>
            <person name="Garbus I."/>
            <person name="Selva J.P."/>
            <person name="Gallo C.A."/>
            <person name="Diaz A."/>
            <person name="Albertini E."/>
            <person name="Caccamo M."/>
            <person name="Echenique V."/>
        </authorList>
    </citation>
    <scope>NUCLEOTIDE SEQUENCE [LARGE SCALE GENOMIC DNA]</scope>
    <source>
        <strain evidence="3">cv. Victoria</strain>
        <tissue evidence="2">Leaf</tissue>
    </source>
</reference>
<evidence type="ECO:0000313" key="3">
    <source>
        <dbReference type="Proteomes" id="UP000324897"/>
    </source>
</evidence>
<comment type="caution">
    <text evidence="2">The sequence shown here is derived from an EMBL/GenBank/DDBJ whole genome shotgun (WGS) entry which is preliminary data.</text>
</comment>
<proteinExistence type="predicted"/>
<dbReference type="OrthoDB" id="695870at2759"/>
<keyword evidence="1" id="KW-0812">Transmembrane</keyword>
<accession>A0A5J9SPR2</accession>
<keyword evidence="3" id="KW-1185">Reference proteome</keyword>
<dbReference type="Gramene" id="TVU00961">
    <property type="protein sequence ID" value="TVU00961"/>
    <property type="gene ID" value="EJB05_53618"/>
</dbReference>
<sequence>MAQSRMSRSSISSMPQMRQLPIIDCPGCRIRLIRLQSRQPDTWGKVFYKCVNHDRDDPESCRFFKTEDDYERYLRRVNRLPCQEPALDHVDPRQFLELKSEVLQLKNKIEQVEGAVAGSKRAFAVDLGCIVAACLGCVFGIIVVLLFKQ</sequence>
<keyword evidence="1" id="KW-1133">Transmembrane helix</keyword>
<feature type="non-terminal residue" evidence="2">
    <location>
        <position position="1"/>
    </location>
</feature>
<name>A0A5J9SPR2_9POAL</name>
<dbReference type="AlphaFoldDB" id="A0A5J9SPR2"/>
<gene>
    <name evidence="2" type="ORF">EJB05_53618</name>
</gene>
<feature type="transmembrane region" description="Helical" evidence="1">
    <location>
        <begin position="127"/>
        <end position="147"/>
    </location>
</feature>
<evidence type="ECO:0000256" key="1">
    <source>
        <dbReference type="SAM" id="Phobius"/>
    </source>
</evidence>